<dbReference type="EMBL" id="SOCP01000001">
    <property type="protein sequence ID" value="TDV57788.1"/>
    <property type="molecule type" value="Genomic_DNA"/>
</dbReference>
<evidence type="ECO:0008006" key="5">
    <source>
        <dbReference type="Google" id="ProtNLM"/>
    </source>
</evidence>
<evidence type="ECO:0000256" key="2">
    <source>
        <dbReference type="SAM" id="SignalP"/>
    </source>
</evidence>
<name>A0A4R7W6K1_9PSEU</name>
<dbReference type="AlphaFoldDB" id="A0A4R7W6K1"/>
<comment type="caution">
    <text evidence="3">The sequence shown here is derived from an EMBL/GenBank/DDBJ whole genome shotgun (WGS) entry which is preliminary data.</text>
</comment>
<keyword evidence="4" id="KW-1185">Reference proteome</keyword>
<proteinExistence type="predicted"/>
<feature type="signal peptide" evidence="2">
    <location>
        <begin position="1"/>
        <end position="29"/>
    </location>
</feature>
<accession>A0A4R7W6K1</accession>
<dbReference type="PROSITE" id="PS51257">
    <property type="entry name" value="PROKAR_LIPOPROTEIN"/>
    <property type="match status" value="1"/>
</dbReference>
<keyword evidence="2" id="KW-0732">Signal</keyword>
<evidence type="ECO:0000313" key="4">
    <source>
        <dbReference type="Proteomes" id="UP000294927"/>
    </source>
</evidence>
<feature type="chain" id="PRO_5021005037" description="DUF5666 domain-containing protein" evidence="2">
    <location>
        <begin position="30"/>
        <end position="127"/>
    </location>
</feature>
<protein>
    <recommendedName>
        <fullName evidence="5">DUF5666 domain-containing protein</fullName>
    </recommendedName>
</protein>
<dbReference type="Proteomes" id="UP000294927">
    <property type="component" value="Unassembled WGS sequence"/>
</dbReference>
<gene>
    <name evidence="3" type="ORF">CLV71_101661</name>
</gene>
<evidence type="ECO:0000256" key="1">
    <source>
        <dbReference type="SAM" id="MobiDB-lite"/>
    </source>
</evidence>
<organism evidence="3 4">
    <name type="scientific">Actinophytocola oryzae</name>
    <dbReference type="NCBI Taxonomy" id="502181"/>
    <lineage>
        <taxon>Bacteria</taxon>
        <taxon>Bacillati</taxon>
        <taxon>Actinomycetota</taxon>
        <taxon>Actinomycetes</taxon>
        <taxon>Pseudonocardiales</taxon>
        <taxon>Pseudonocardiaceae</taxon>
    </lineage>
</organism>
<reference evidence="3 4" key="1">
    <citation type="submission" date="2019-03" db="EMBL/GenBank/DDBJ databases">
        <title>Genomic Encyclopedia of Archaeal and Bacterial Type Strains, Phase II (KMG-II): from individual species to whole genera.</title>
        <authorList>
            <person name="Goeker M."/>
        </authorList>
    </citation>
    <scope>NUCLEOTIDE SEQUENCE [LARGE SCALE GENOMIC DNA]</scope>
    <source>
        <strain evidence="3 4">DSM 45499</strain>
    </source>
</reference>
<evidence type="ECO:0000313" key="3">
    <source>
        <dbReference type="EMBL" id="TDV57788.1"/>
    </source>
</evidence>
<sequence>MNTKRVPGIRPRVATLVLAGAVSVTSGCAGTPSSTPPTTTTVTQLSTTTTTARQELTRVTGTITSSDVPGCLLLDAQIRQYQLVGDRAAGLQPGTRMTVTGLADPNTPGACGNSIPLTVDEAVPAEE</sequence>
<feature type="region of interest" description="Disordered" evidence="1">
    <location>
        <begin position="26"/>
        <end position="49"/>
    </location>
</feature>